<dbReference type="PRINTS" id="PR00527">
    <property type="entry name" value="GASTRINR"/>
</dbReference>
<feature type="transmembrane region" description="Helical" evidence="18">
    <location>
        <begin position="231"/>
        <end position="252"/>
    </location>
</feature>
<keyword evidence="4 16" id="KW-0812">Transmembrane</keyword>
<dbReference type="Pfam" id="PF16526">
    <property type="entry name" value="CLZ"/>
    <property type="match status" value="1"/>
</dbReference>
<dbReference type="AlphaFoldDB" id="A0A0Q3X1E4"/>
<feature type="domain" description="G-protein coupled receptors family 1 profile" evidence="19">
    <location>
        <begin position="173"/>
        <end position="483"/>
    </location>
</feature>
<evidence type="ECO:0000259" key="19">
    <source>
        <dbReference type="PROSITE" id="PS50262"/>
    </source>
</evidence>
<evidence type="ECO:0000256" key="4">
    <source>
        <dbReference type="ARBA" id="ARBA00022692"/>
    </source>
</evidence>
<evidence type="ECO:0000256" key="1">
    <source>
        <dbReference type="ARBA" id="ARBA00004651"/>
    </source>
</evidence>
<evidence type="ECO:0000256" key="18">
    <source>
        <dbReference type="SAM" id="Phobius"/>
    </source>
</evidence>
<dbReference type="Pfam" id="PF00001">
    <property type="entry name" value="7tm_1"/>
    <property type="match status" value="1"/>
</dbReference>
<dbReference type="InterPro" id="IPR045473">
    <property type="entry name" value="ASM_C"/>
</dbReference>
<comment type="caution">
    <text evidence="20">The sequence shown here is derived from an EMBL/GenBank/DDBJ whole genome shotgun (WGS) entry which is preliminary data.</text>
</comment>
<comment type="similarity">
    <text evidence="16">Belongs to the G-protein coupled receptor 1 family.</text>
</comment>
<dbReference type="OrthoDB" id="5987936at2759"/>
<sequence>MFFIRSGLVAVLGDDGATPVAVLGQGSAAPADIVSLGRSELFLLSKRDLLRVLAEFPGARAALEAEGRRLLLLTGRLDTGAEAAAAAAALRAQGLEEALVRLRARVAALVAQLEATEGHLRLRVQRLEQRLRQRRDAAATGGQRGRAKGQGPELDVALRVLLYGLIFALSVGGNTLVVAVLVANRRLRTVTNCFLLSLALSDLLLALCCMPFSLLPAIMGSFVFGEAVCKLMAYLMGVSVSVSTFSLVAIALERYSAICNPLQSRAWQTRSHACRVIAGTWLAAALLMVPYAVYSTTRSAARGVRPLTTQCTHRWPSEHVRQGWYILLLLILFFIPGVVMMVAYGLISRELYRGIRFELDIKGDAAVHHGGGGDEASPACDEGDGCYLQLSRPGAALELRELGVQQDRAHVNSSGAKLVAKRRVIRMLVVIVAMFFLCWLPIFSANTWRAFSPRAAQRALSGTPIAFIHLLSYTSACANPLIYCFMNRRFRAAFLATCCCRHRACPRRARHDEMAAAAASASLSKFSYTTVWPGLRLVSLNMNFCSQANFWLLINATDPAGQLQWLVGVLAAAEHAGDKVHIIGHIPPGHCLRSWSWNYYRIVNRFEGTIAGQFFGHTHVDEFEMFYDEETLTRPVSIAFIAPSVTTYINLNPGYRVYVVDGSYPGSSHAVLDHETFILNLTEANAPGAVPRWQFLYRARETYGLPSAFPADWDRLLRRFQDDERLFQRFWFLLHKGHPPRAPCGPGCKAALLCALRSGRSDDPGLCRPLRPTLPFARIQQLWRQRRLC</sequence>
<protein>
    <recommendedName>
        <fullName evidence="2">Gastrin/cholecystokinin type B receptor</fullName>
    </recommendedName>
    <alternativeName>
        <fullName evidence="15">Cholecystokinin-2 receptor</fullName>
    </alternativeName>
</protein>
<evidence type="ECO:0000256" key="11">
    <source>
        <dbReference type="ARBA" id="ARBA00023180"/>
    </source>
</evidence>
<feature type="transmembrane region" description="Helical" evidence="18">
    <location>
        <begin position="424"/>
        <end position="445"/>
    </location>
</feature>
<evidence type="ECO:0000256" key="3">
    <source>
        <dbReference type="ARBA" id="ARBA00022475"/>
    </source>
</evidence>
<comment type="function">
    <text evidence="14">Receptor for gastrin and cholecystokinin. The CCK-B receptors occur throughout the central nervous system where they modulate anxiety, analgesia, arousal, and neuroleptic activity. This receptor mediates its action by association with G proteins that activate a phosphatidylinositol-calcium second messenger system.</text>
</comment>
<keyword evidence="17" id="KW-0175">Coiled coil</keyword>
<keyword evidence="10 16" id="KW-0675">Receptor</keyword>
<dbReference type="SUPFAM" id="SSF56300">
    <property type="entry name" value="Metallo-dependent phosphatases"/>
    <property type="match status" value="1"/>
</dbReference>
<dbReference type="PROSITE" id="PS00237">
    <property type="entry name" value="G_PROTEIN_RECEP_F1_1"/>
    <property type="match status" value="1"/>
</dbReference>
<keyword evidence="6 16" id="KW-0297">G-protein coupled receptor</keyword>
<evidence type="ECO:0000313" key="20">
    <source>
        <dbReference type="EMBL" id="KQL60362.1"/>
    </source>
</evidence>
<dbReference type="EMBL" id="LMAW01000155">
    <property type="protein sequence ID" value="KQL60362.1"/>
    <property type="molecule type" value="Genomic_DNA"/>
</dbReference>
<reference evidence="20 21" key="1">
    <citation type="submission" date="2015-10" db="EMBL/GenBank/DDBJ databases">
        <authorList>
            <person name="Gilbert D.G."/>
        </authorList>
    </citation>
    <scope>NUCLEOTIDE SEQUENCE [LARGE SCALE GENOMIC DNA]</scope>
    <source>
        <strain evidence="20">FVVF132</strain>
    </source>
</reference>
<keyword evidence="12 16" id="KW-0807">Transducer</keyword>
<dbReference type="STRING" id="12930.A0A0Q3X1E4"/>
<evidence type="ECO:0000256" key="13">
    <source>
        <dbReference type="ARBA" id="ARBA00023288"/>
    </source>
</evidence>
<dbReference type="InterPro" id="IPR032406">
    <property type="entry name" value="CLZ_dom"/>
</dbReference>
<dbReference type="Gene3D" id="1.20.1070.10">
    <property type="entry name" value="Rhodopsin 7-helix transmembrane proteins"/>
    <property type="match status" value="1"/>
</dbReference>
<dbReference type="Pfam" id="PF19272">
    <property type="entry name" value="ASMase_C"/>
    <property type="match status" value="1"/>
</dbReference>
<dbReference type="SUPFAM" id="SSF81321">
    <property type="entry name" value="Family A G protein-coupled receptor-like"/>
    <property type="match status" value="1"/>
</dbReference>
<feature type="transmembrane region" description="Helical" evidence="18">
    <location>
        <begin position="194"/>
        <end position="219"/>
    </location>
</feature>
<dbReference type="InterPro" id="IPR000314">
    <property type="entry name" value="Gastrin_rcpt"/>
</dbReference>
<keyword evidence="13" id="KW-0449">Lipoprotein</keyword>
<dbReference type="PRINTS" id="PR01822">
    <property type="entry name" value="CCYSTOKININR"/>
</dbReference>
<evidence type="ECO:0000256" key="2">
    <source>
        <dbReference type="ARBA" id="ARBA00019090"/>
    </source>
</evidence>
<dbReference type="SMART" id="SM01381">
    <property type="entry name" value="7TM_GPCR_Srsx"/>
    <property type="match status" value="1"/>
</dbReference>
<evidence type="ECO:0000256" key="17">
    <source>
        <dbReference type="SAM" id="Coils"/>
    </source>
</evidence>
<feature type="transmembrane region" description="Helical" evidence="18">
    <location>
        <begin position="465"/>
        <end position="485"/>
    </location>
</feature>
<dbReference type="InterPro" id="IPR017452">
    <property type="entry name" value="GPCR_Rhodpsn_7TM"/>
</dbReference>
<evidence type="ECO:0000256" key="9">
    <source>
        <dbReference type="ARBA" id="ARBA00023157"/>
    </source>
</evidence>
<dbReference type="InterPro" id="IPR000276">
    <property type="entry name" value="GPCR_Rhodpsn"/>
</dbReference>
<evidence type="ECO:0000256" key="15">
    <source>
        <dbReference type="ARBA" id="ARBA00031093"/>
    </source>
</evidence>
<dbReference type="Proteomes" id="UP000051836">
    <property type="component" value="Unassembled WGS sequence"/>
</dbReference>
<comment type="subcellular location">
    <subcellularLocation>
        <location evidence="1">Cell membrane</location>
        <topology evidence="1">Multi-pass membrane protein</topology>
    </subcellularLocation>
</comment>
<keyword evidence="11" id="KW-0325">Glycoprotein</keyword>
<evidence type="ECO:0000256" key="5">
    <source>
        <dbReference type="ARBA" id="ARBA00022989"/>
    </source>
</evidence>
<feature type="transmembrane region" description="Helical" evidence="18">
    <location>
        <begin position="324"/>
        <end position="347"/>
    </location>
</feature>
<dbReference type="PRINTS" id="PR00237">
    <property type="entry name" value="GPCRRHODOPSN"/>
</dbReference>
<keyword evidence="3" id="KW-1003">Cell membrane</keyword>
<name>A0A0Q3X1E4_AMAAE</name>
<evidence type="ECO:0000256" key="16">
    <source>
        <dbReference type="RuleBase" id="RU000688"/>
    </source>
</evidence>
<keyword evidence="21" id="KW-1185">Reference proteome</keyword>
<feature type="transmembrane region" description="Helical" evidence="18">
    <location>
        <begin position="273"/>
        <end position="294"/>
    </location>
</feature>
<dbReference type="GO" id="GO:0008188">
    <property type="term" value="F:neuropeptide receptor activity"/>
    <property type="evidence" value="ECO:0007669"/>
    <property type="project" value="TreeGrafter"/>
</dbReference>
<dbReference type="PANTHER" id="PTHR24238">
    <property type="entry name" value="G-PROTEIN COUPLED RECEPTOR"/>
    <property type="match status" value="1"/>
</dbReference>
<feature type="coiled-coil region" evidence="17">
    <location>
        <begin position="85"/>
        <end position="130"/>
    </location>
</feature>
<feature type="transmembrane region" description="Helical" evidence="18">
    <location>
        <begin position="160"/>
        <end position="182"/>
    </location>
</feature>
<dbReference type="Gene3D" id="3.60.21.10">
    <property type="match status" value="1"/>
</dbReference>
<keyword evidence="9" id="KW-1015">Disulfide bond</keyword>
<dbReference type="SUPFAM" id="SSF51206">
    <property type="entry name" value="cAMP-binding domain-like"/>
    <property type="match status" value="1"/>
</dbReference>
<keyword evidence="8" id="KW-0564">Palmitate</keyword>
<accession>A0A0Q3X1E4</accession>
<evidence type="ECO:0000256" key="10">
    <source>
        <dbReference type="ARBA" id="ARBA00023170"/>
    </source>
</evidence>
<evidence type="ECO:0000256" key="8">
    <source>
        <dbReference type="ARBA" id="ARBA00023139"/>
    </source>
</evidence>
<dbReference type="GO" id="GO:0005886">
    <property type="term" value="C:plasma membrane"/>
    <property type="evidence" value="ECO:0007669"/>
    <property type="project" value="UniProtKB-SubCell"/>
</dbReference>
<dbReference type="InterPro" id="IPR009126">
    <property type="entry name" value="Cholcskin_rcpt"/>
</dbReference>
<evidence type="ECO:0000256" key="6">
    <source>
        <dbReference type="ARBA" id="ARBA00023040"/>
    </source>
</evidence>
<evidence type="ECO:0000313" key="21">
    <source>
        <dbReference type="Proteomes" id="UP000051836"/>
    </source>
</evidence>
<proteinExistence type="inferred from homology"/>
<dbReference type="InterPro" id="IPR029052">
    <property type="entry name" value="Metallo-depent_PP-like"/>
</dbReference>
<dbReference type="GO" id="GO:0015054">
    <property type="term" value="F:gastrin receptor activity"/>
    <property type="evidence" value="ECO:0007669"/>
    <property type="project" value="InterPro"/>
</dbReference>
<evidence type="ECO:0000256" key="7">
    <source>
        <dbReference type="ARBA" id="ARBA00023136"/>
    </source>
</evidence>
<evidence type="ECO:0000256" key="12">
    <source>
        <dbReference type="ARBA" id="ARBA00023224"/>
    </source>
</evidence>
<dbReference type="PROSITE" id="PS50262">
    <property type="entry name" value="G_PROTEIN_RECEP_F1_2"/>
    <property type="match status" value="1"/>
</dbReference>
<gene>
    <name evidence="20" type="ORF">AAES_07924</name>
</gene>
<organism evidence="20 21">
    <name type="scientific">Amazona aestiva</name>
    <name type="common">Blue-fronted Amazon parrot</name>
    <dbReference type="NCBI Taxonomy" id="12930"/>
    <lineage>
        <taxon>Eukaryota</taxon>
        <taxon>Metazoa</taxon>
        <taxon>Chordata</taxon>
        <taxon>Craniata</taxon>
        <taxon>Vertebrata</taxon>
        <taxon>Euteleostomi</taxon>
        <taxon>Archelosauria</taxon>
        <taxon>Archosauria</taxon>
        <taxon>Dinosauria</taxon>
        <taxon>Saurischia</taxon>
        <taxon>Theropoda</taxon>
        <taxon>Coelurosauria</taxon>
        <taxon>Aves</taxon>
        <taxon>Neognathae</taxon>
        <taxon>Neoaves</taxon>
        <taxon>Telluraves</taxon>
        <taxon>Australaves</taxon>
        <taxon>Psittaciformes</taxon>
        <taxon>Psittacidae</taxon>
        <taxon>Amazona</taxon>
    </lineage>
</organism>
<dbReference type="PANTHER" id="PTHR24238:SF79">
    <property type="entry name" value="GASTRIN_CHOLECYSTOKININ TYPE B RECEPTOR"/>
    <property type="match status" value="1"/>
</dbReference>
<evidence type="ECO:0000256" key="14">
    <source>
        <dbReference type="ARBA" id="ARBA00025402"/>
    </source>
</evidence>
<dbReference type="InterPro" id="IPR018490">
    <property type="entry name" value="cNMP-bd_dom_sf"/>
</dbReference>
<keyword evidence="7 18" id="KW-0472">Membrane</keyword>
<dbReference type="FunFam" id="3.60.21.10:FF:000090">
    <property type="entry name" value="Sphingomyelin phosphodiesterase"/>
    <property type="match status" value="1"/>
</dbReference>
<keyword evidence="5 18" id="KW-1133">Transmembrane helix</keyword>